<feature type="transmembrane region" description="Helical" evidence="9">
    <location>
        <begin position="427"/>
        <end position="449"/>
    </location>
</feature>
<feature type="transmembrane region" description="Helical" evidence="9">
    <location>
        <begin position="151"/>
        <end position="172"/>
    </location>
</feature>
<dbReference type="InterPro" id="IPR055348">
    <property type="entry name" value="DctQ"/>
</dbReference>
<accession>D7CTE5</accession>
<keyword evidence="13" id="KW-1185">Reference proteome</keyword>
<dbReference type="GO" id="GO:0022857">
    <property type="term" value="F:transmembrane transporter activity"/>
    <property type="evidence" value="ECO:0007669"/>
    <property type="project" value="TreeGrafter"/>
</dbReference>
<dbReference type="Pfam" id="PF06808">
    <property type="entry name" value="DctM"/>
    <property type="match status" value="1"/>
</dbReference>
<evidence type="ECO:0000256" key="5">
    <source>
        <dbReference type="ARBA" id="ARBA00022692"/>
    </source>
</evidence>
<dbReference type="STRING" id="649638.Trad_0666"/>
<comment type="subcellular location">
    <subcellularLocation>
        <location evidence="1">Cell inner membrane</location>
        <topology evidence="1">Multi-pass membrane protein</topology>
    </subcellularLocation>
</comment>
<feature type="transmembrane region" description="Helical" evidence="9">
    <location>
        <begin position="110"/>
        <end position="131"/>
    </location>
</feature>
<keyword evidence="3" id="KW-1003">Cell membrane</keyword>
<keyword evidence="7 9" id="KW-0472">Membrane</keyword>
<feature type="region of interest" description="Disordered" evidence="8">
    <location>
        <begin position="1"/>
        <end position="20"/>
    </location>
</feature>
<feature type="transmembrane region" description="Helical" evidence="9">
    <location>
        <begin position="31"/>
        <end position="52"/>
    </location>
</feature>
<feature type="transmembrane region" description="Helical" evidence="9">
    <location>
        <begin position="384"/>
        <end position="407"/>
    </location>
</feature>
<dbReference type="PANTHER" id="PTHR33362:SF2">
    <property type="entry name" value="TRAP TRANSPORTER LARGE PERMEASE PROTEIN"/>
    <property type="match status" value="1"/>
</dbReference>
<evidence type="ECO:0000259" key="11">
    <source>
        <dbReference type="Pfam" id="PF06808"/>
    </source>
</evidence>
<dbReference type="eggNOG" id="COG1593">
    <property type="taxonomic scope" value="Bacteria"/>
</dbReference>
<feature type="transmembrane region" description="Helical" evidence="9">
    <location>
        <begin position="345"/>
        <end position="364"/>
    </location>
</feature>
<feature type="domain" description="TRAP C4-dicarboxylate transport system permease DctM subunit" evidence="11">
    <location>
        <begin position="222"/>
        <end position="633"/>
    </location>
</feature>
<dbReference type="InterPro" id="IPR004681">
    <property type="entry name" value="TRAP_DctM"/>
</dbReference>
<dbReference type="AlphaFoldDB" id="D7CTE5"/>
<dbReference type="KEGG" id="tra:Trad_0666"/>
<evidence type="ECO:0000256" key="1">
    <source>
        <dbReference type="ARBA" id="ARBA00004429"/>
    </source>
</evidence>
<dbReference type="RefSeq" id="WP_013177174.1">
    <property type="nucleotide sequence ID" value="NC_014221.1"/>
</dbReference>
<dbReference type="InterPro" id="IPR010656">
    <property type="entry name" value="DctM"/>
</dbReference>
<feature type="domain" description="Tripartite ATP-independent periplasmic transporters DctQ component" evidence="10">
    <location>
        <begin position="46"/>
        <end position="172"/>
    </location>
</feature>
<proteinExistence type="predicted"/>
<dbReference type="EMBL" id="CP002049">
    <property type="protein sequence ID" value="ADI13802.1"/>
    <property type="molecule type" value="Genomic_DNA"/>
</dbReference>
<evidence type="ECO:0000256" key="3">
    <source>
        <dbReference type="ARBA" id="ARBA00022475"/>
    </source>
</evidence>
<sequence length="643" mass="67273">MTGPLEQPRVEGTRASSPRAESRLGRLEGGFSRFVGATTALLLLGIVVVISYQVAARYLPGMRVPRWTEEVSLILMVWLAMLGSGLGVRAGEHLAMDIALRQLGARAQRLVSRLIYLLVAGFGVYLVVYGYELASRTMGQTFAASKLPIGWMYLGIPLGGVLVALYALRALFVPPPALGEAAAIPKRNRLLQGTLLAMALLLILGGVAVFGPSLWGPIGVLLGSFALLLVAGVPIAVGVGIASLITALTLELPPLIIAQRMANGVSSTPLLAIPFFILAGQIMAEGGIAKRLVDFARVLVGPIPGGLAMVNVVSSMLFGGASGSAVADVSANGTILIPMMKRQGYGGDFSTAITVASSVQGIIIPPSHNAVIYSLAAGGVSIGALFLGGYIPGIMIGLSLMVASYVLSKRRGYPALPRPNLGESLRITLAAIPSLAVGFIIVGGIAFGFFTATEAAAVGAVTAFLVSTLVYRELSLTGLWHATLGSVRTIAVVIFLIATASAFAWLMAYLRIPAALASGLLALTDNPYALLLLINLLLLLLGAVMDMAPLILILTPVLLPIVTADPINMDPVHFGVMLLMNLGLGLTTPPVGSALFVGCAIGRVRLEEASRAMLYLWPALFIVLMLVTYFPWFVRVLPRLLGA</sequence>
<feature type="transmembrane region" description="Helical" evidence="9">
    <location>
        <begin position="574"/>
        <end position="602"/>
    </location>
</feature>
<reference evidence="12 13" key="2">
    <citation type="journal article" date="2011" name="Stand. Genomic Sci.">
        <title>Complete genome sequence of Truepera radiovictrix type strain (RQ-24).</title>
        <authorList>
            <person name="Ivanova N."/>
            <person name="Rohde C."/>
            <person name="Munk C."/>
            <person name="Nolan M."/>
            <person name="Lucas S."/>
            <person name="Del Rio T.G."/>
            <person name="Tice H."/>
            <person name="Deshpande S."/>
            <person name="Cheng J.F."/>
            <person name="Tapia R."/>
            <person name="Han C."/>
            <person name="Goodwin L."/>
            <person name="Pitluck S."/>
            <person name="Liolios K."/>
            <person name="Mavromatis K."/>
            <person name="Mikhailova N."/>
            <person name="Pati A."/>
            <person name="Chen A."/>
            <person name="Palaniappan K."/>
            <person name="Land M."/>
            <person name="Hauser L."/>
            <person name="Chang Y.J."/>
            <person name="Jeffries C.D."/>
            <person name="Brambilla E."/>
            <person name="Rohde M."/>
            <person name="Goker M."/>
            <person name="Tindall B.J."/>
            <person name="Woyke T."/>
            <person name="Bristow J."/>
            <person name="Eisen J.A."/>
            <person name="Markowitz V."/>
            <person name="Hugenholtz P."/>
            <person name="Kyrpides N.C."/>
            <person name="Klenk H.P."/>
            <person name="Lapidus A."/>
        </authorList>
    </citation>
    <scope>NUCLEOTIDE SEQUENCE [LARGE SCALE GENOMIC DNA]</scope>
    <source>
        <strain evidence="13">DSM 17093 / CIP 108686 / LMG 22925 / RQ-24</strain>
    </source>
</reference>
<dbReference type="Pfam" id="PF04290">
    <property type="entry name" value="DctQ"/>
    <property type="match status" value="1"/>
</dbReference>
<dbReference type="HOGENOM" id="CLU_019824_4_1_0"/>
<gene>
    <name evidence="12" type="ordered locus">Trad_0666</name>
</gene>
<dbReference type="eggNOG" id="COG3090">
    <property type="taxonomic scope" value="Bacteria"/>
</dbReference>
<feature type="transmembrane region" description="Helical" evidence="9">
    <location>
        <begin position="72"/>
        <end position="90"/>
    </location>
</feature>
<feature type="transmembrane region" description="Helical" evidence="9">
    <location>
        <begin position="221"/>
        <end position="250"/>
    </location>
</feature>
<feature type="transmembrane region" description="Helical" evidence="9">
    <location>
        <begin position="303"/>
        <end position="324"/>
    </location>
</feature>
<dbReference type="GO" id="GO:0005886">
    <property type="term" value="C:plasma membrane"/>
    <property type="evidence" value="ECO:0007669"/>
    <property type="project" value="UniProtKB-SubCell"/>
</dbReference>
<protein>
    <submittedName>
        <fullName evidence="12">TRAP dicarboxylate transporter, DctM subunit</fullName>
    </submittedName>
</protein>
<dbReference type="PANTHER" id="PTHR33362">
    <property type="entry name" value="SIALIC ACID TRAP TRANSPORTER PERMEASE PROTEIN SIAT-RELATED"/>
    <property type="match status" value="1"/>
</dbReference>
<feature type="transmembrane region" description="Helical" evidence="9">
    <location>
        <begin position="193"/>
        <end position="215"/>
    </location>
</feature>
<name>D7CTE5_TRURR</name>
<reference evidence="13" key="1">
    <citation type="submission" date="2010-05" db="EMBL/GenBank/DDBJ databases">
        <title>The complete genome of Truepera radiovictris DSM 17093.</title>
        <authorList>
            <consortium name="US DOE Joint Genome Institute (JGI-PGF)"/>
            <person name="Lucas S."/>
            <person name="Copeland A."/>
            <person name="Lapidus A."/>
            <person name="Glavina del Rio T."/>
            <person name="Dalin E."/>
            <person name="Tice H."/>
            <person name="Bruce D."/>
            <person name="Goodwin L."/>
            <person name="Pitluck S."/>
            <person name="Kyrpides N."/>
            <person name="Mavromatis K."/>
            <person name="Ovchinnikova G."/>
            <person name="Munk A.C."/>
            <person name="Detter J.C."/>
            <person name="Han C."/>
            <person name="Tapia R."/>
            <person name="Land M."/>
            <person name="Hauser L."/>
            <person name="Markowitz V."/>
            <person name="Cheng J.-F."/>
            <person name="Hugenholtz P."/>
            <person name="Woyke T."/>
            <person name="Wu D."/>
            <person name="Tindall B."/>
            <person name="Pomrenke H.G."/>
            <person name="Brambilla E."/>
            <person name="Klenk H.-P."/>
            <person name="Eisen J.A."/>
        </authorList>
    </citation>
    <scope>NUCLEOTIDE SEQUENCE [LARGE SCALE GENOMIC DNA]</scope>
    <source>
        <strain evidence="13">DSM 17093 / CIP 108686 / LMG 22925 / RQ-24</strain>
    </source>
</reference>
<evidence type="ECO:0000256" key="4">
    <source>
        <dbReference type="ARBA" id="ARBA00022519"/>
    </source>
</evidence>
<evidence type="ECO:0000259" key="10">
    <source>
        <dbReference type="Pfam" id="PF04290"/>
    </source>
</evidence>
<keyword evidence="2" id="KW-0813">Transport</keyword>
<evidence type="ECO:0000256" key="6">
    <source>
        <dbReference type="ARBA" id="ARBA00022989"/>
    </source>
</evidence>
<organism evidence="12 13">
    <name type="scientific">Truepera radiovictrix (strain DSM 17093 / CIP 108686 / LMG 22925 / RQ-24)</name>
    <dbReference type="NCBI Taxonomy" id="649638"/>
    <lineage>
        <taxon>Bacteria</taxon>
        <taxon>Thermotogati</taxon>
        <taxon>Deinococcota</taxon>
        <taxon>Deinococci</taxon>
        <taxon>Trueperales</taxon>
        <taxon>Trueperaceae</taxon>
        <taxon>Truepera</taxon>
    </lineage>
</organism>
<keyword evidence="4" id="KW-0997">Cell inner membrane</keyword>
<feature type="transmembrane region" description="Helical" evidence="9">
    <location>
        <begin position="455"/>
        <end position="471"/>
    </location>
</feature>
<evidence type="ECO:0000313" key="12">
    <source>
        <dbReference type="EMBL" id="ADI13802.1"/>
    </source>
</evidence>
<dbReference type="NCBIfam" id="TIGR00786">
    <property type="entry name" value="dctM"/>
    <property type="match status" value="1"/>
</dbReference>
<dbReference type="Proteomes" id="UP000000379">
    <property type="component" value="Chromosome"/>
</dbReference>
<evidence type="ECO:0000256" key="8">
    <source>
        <dbReference type="SAM" id="MobiDB-lite"/>
    </source>
</evidence>
<feature type="transmembrane region" description="Helical" evidence="9">
    <location>
        <begin position="478"/>
        <end position="497"/>
    </location>
</feature>
<feature type="transmembrane region" description="Helical" evidence="9">
    <location>
        <begin position="530"/>
        <end position="554"/>
    </location>
</feature>
<evidence type="ECO:0000256" key="7">
    <source>
        <dbReference type="ARBA" id="ARBA00023136"/>
    </source>
</evidence>
<keyword evidence="6 9" id="KW-1133">Transmembrane helix</keyword>
<evidence type="ECO:0000256" key="9">
    <source>
        <dbReference type="SAM" id="Phobius"/>
    </source>
</evidence>
<evidence type="ECO:0000256" key="2">
    <source>
        <dbReference type="ARBA" id="ARBA00022448"/>
    </source>
</evidence>
<dbReference type="OrthoDB" id="9785600at2"/>
<feature type="transmembrane region" description="Helical" evidence="9">
    <location>
        <begin position="614"/>
        <end position="634"/>
    </location>
</feature>
<feature type="transmembrane region" description="Helical" evidence="9">
    <location>
        <begin position="262"/>
        <end position="283"/>
    </location>
</feature>
<keyword evidence="5 9" id="KW-0812">Transmembrane</keyword>
<evidence type="ECO:0000313" key="13">
    <source>
        <dbReference type="Proteomes" id="UP000000379"/>
    </source>
</evidence>